<dbReference type="RefSeq" id="WP_156693133.1">
    <property type="nucleotide sequence ID" value="NZ_CP034279.1"/>
</dbReference>
<name>A0A6I6FJM0_9ACTN</name>
<proteinExistence type="predicted"/>
<evidence type="ECO:0000313" key="1">
    <source>
        <dbReference type="EMBL" id="QGV79385.1"/>
    </source>
</evidence>
<keyword evidence="2" id="KW-1185">Reference proteome</keyword>
<evidence type="ECO:0000313" key="2">
    <source>
        <dbReference type="Proteomes" id="UP000422572"/>
    </source>
</evidence>
<accession>A0A6I6FJM0</accession>
<reference evidence="1 2" key="1">
    <citation type="submission" date="2018-12" db="EMBL/GenBank/DDBJ databases">
        <title>Complete genome sequence of Streptomyces ficellus NRRL8067, the producer of ficellomycin, feldamycin and nojirimycin.</title>
        <authorList>
            <person name="Zhang H."/>
            <person name="Yue R."/>
            <person name="Liu Y."/>
            <person name="Li M."/>
            <person name="Mu H."/>
            <person name="Zhang J."/>
        </authorList>
    </citation>
    <scope>NUCLEOTIDE SEQUENCE [LARGE SCALE GENOMIC DNA]</scope>
    <source>
        <strain evidence="1 2">NRRL 8067</strain>
    </source>
</reference>
<dbReference type="AlphaFoldDB" id="A0A6I6FJM0"/>
<gene>
    <name evidence="1" type="ORF">EIZ62_14850</name>
</gene>
<dbReference type="KEGG" id="sfic:EIZ62_14850"/>
<dbReference type="Proteomes" id="UP000422572">
    <property type="component" value="Chromosome"/>
</dbReference>
<dbReference type="EMBL" id="CP034279">
    <property type="protein sequence ID" value="QGV79385.1"/>
    <property type="molecule type" value="Genomic_DNA"/>
</dbReference>
<sequence>MTLDRDITTLARRIRHASGDAIAFRQARLTAAHELGGLPVHTMEPSERVPLRVQYTGESEAAAGSAITGDTHGLGLDHCTDEQRAFRALLALALFNGNVYTGPTARWNYSVVASYDPVMSPRRDRLVMVAERAPENVATRLLASEGAAPFGVPGLRHEASYTCHGERSLCLRHLPTGALLTITGDPQGCRRGRKRSLVPLHSYLTVHHGLTSHERRALAAVPPLSTDATMLLAGLVSRYNLVDRRGRWATSLSWDPLGRPGVEGRREADVMRRGAVRRLWGAGDSWTYRWSGCPAPYDLATALTHREVGIKGAALTRHGDAYRVTLGTASLDLRDGEG</sequence>
<organism evidence="1 2">
    <name type="scientific">Streptomyces ficellus</name>
    <dbReference type="NCBI Taxonomy" id="1977088"/>
    <lineage>
        <taxon>Bacteria</taxon>
        <taxon>Bacillati</taxon>
        <taxon>Actinomycetota</taxon>
        <taxon>Actinomycetes</taxon>
        <taxon>Kitasatosporales</taxon>
        <taxon>Streptomycetaceae</taxon>
        <taxon>Streptomyces</taxon>
    </lineage>
</organism>
<protein>
    <submittedName>
        <fullName evidence="1">Uncharacterized protein</fullName>
    </submittedName>
</protein>
<dbReference type="OrthoDB" id="3662464at2"/>